<evidence type="ECO:0000313" key="2">
    <source>
        <dbReference type="Proteomes" id="UP000598196"/>
    </source>
</evidence>
<keyword evidence="2" id="KW-1185">Reference proteome</keyword>
<sequence>MEPVRLGKIQWQVMGQDTMPQFRLRPRDHLVGLRQFLDVASAGDQRVVKDLDRTDLQHVQNDLRILGIVLVPAVVQRFPRAGESDGRHELEIESRGPEGEHQRLVIVAAKPMAWPAKPIVTGRPYSSKAAIRR</sequence>
<name>A0A917YKN7_9RHOB</name>
<protein>
    <submittedName>
        <fullName evidence="1">Uncharacterized protein</fullName>
    </submittedName>
</protein>
<comment type="caution">
    <text evidence="1">The sequence shown here is derived from an EMBL/GenBank/DDBJ whole genome shotgun (WGS) entry which is preliminary data.</text>
</comment>
<gene>
    <name evidence="1" type="ORF">GCM10010991_21860</name>
</gene>
<dbReference type="EMBL" id="BMLP01000003">
    <property type="protein sequence ID" value="GGO33065.1"/>
    <property type="molecule type" value="Genomic_DNA"/>
</dbReference>
<dbReference type="AlphaFoldDB" id="A0A917YKN7"/>
<proteinExistence type="predicted"/>
<reference evidence="1 2" key="1">
    <citation type="journal article" date="2014" name="Int. J. Syst. Evol. Microbiol.">
        <title>Complete genome sequence of Corynebacterium casei LMG S-19264T (=DSM 44701T), isolated from a smear-ripened cheese.</title>
        <authorList>
            <consortium name="US DOE Joint Genome Institute (JGI-PGF)"/>
            <person name="Walter F."/>
            <person name="Albersmeier A."/>
            <person name="Kalinowski J."/>
            <person name="Ruckert C."/>
        </authorList>
    </citation>
    <scope>NUCLEOTIDE SEQUENCE [LARGE SCALE GENOMIC DNA]</scope>
    <source>
        <strain evidence="1 2">CGMCC 1.7029</strain>
    </source>
</reference>
<organism evidence="1 2">
    <name type="scientific">Gemmobacter aquaticus</name>
    <dbReference type="NCBI Taxonomy" id="490185"/>
    <lineage>
        <taxon>Bacteria</taxon>
        <taxon>Pseudomonadati</taxon>
        <taxon>Pseudomonadota</taxon>
        <taxon>Alphaproteobacteria</taxon>
        <taxon>Rhodobacterales</taxon>
        <taxon>Paracoccaceae</taxon>
        <taxon>Gemmobacter</taxon>
    </lineage>
</organism>
<dbReference type="Proteomes" id="UP000598196">
    <property type="component" value="Unassembled WGS sequence"/>
</dbReference>
<evidence type="ECO:0000313" key="1">
    <source>
        <dbReference type="EMBL" id="GGO33065.1"/>
    </source>
</evidence>
<accession>A0A917YKN7</accession>